<proteinExistence type="predicted"/>
<reference evidence="1 2" key="1">
    <citation type="submission" date="2011-06" db="EMBL/GenBank/DDBJ databases">
        <title>Genomic sequence of Methylobacter tundripaludum SV96.</title>
        <authorList>
            <consortium name="US DOE Joint Genome Institute"/>
            <person name="Lucas S."/>
            <person name="Han J."/>
            <person name="Lapidus A."/>
            <person name="Cheng J.-F."/>
            <person name="Goodwin L."/>
            <person name="Pitluck S."/>
            <person name="Held B."/>
            <person name="Detter J.C."/>
            <person name="Han C."/>
            <person name="Tapia R."/>
            <person name="Land M."/>
            <person name="Hauser L."/>
            <person name="Kyrpides N."/>
            <person name="Ivanova N."/>
            <person name="Ovchinnikova G."/>
            <person name="Pagani I."/>
            <person name="Klotz M.G."/>
            <person name="Dispirito A.A."/>
            <person name="Murrell J.C."/>
            <person name="Dunfield P."/>
            <person name="Kalyuzhnaya M.G."/>
            <person name="Svenning M."/>
            <person name="Trotsenko Y.A."/>
            <person name="Stein L.Y."/>
            <person name="Woyke T."/>
        </authorList>
    </citation>
    <scope>NUCLEOTIDE SEQUENCE [LARGE SCALE GENOMIC DNA]</scope>
    <source>
        <strain evidence="2">ATCC BAA-1195 / DSM 17260 / SV96</strain>
    </source>
</reference>
<gene>
    <name evidence="1" type="ORF">Mettu_3816</name>
</gene>
<name>G3J0E5_METTV</name>
<dbReference type="EMBL" id="JH109153">
    <property type="protein sequence ID" value="EGW20667.1"/>
    <property type="molecule type" value="Genomic_DNA"/>
</dbReference>
<protein>
    <submittedName>
        <fullName evidence="1">Uncharacterized protein</fullName>
    </submittedName>
</protein>
<dbReference type="STRING" id="697282.Mettu_3816"/>
<organism evidence="1 2">
    <name type="scientific">Methylobacter tundripaludum (strain ATCC BAA-1195 / DSM 17260 / SV96)</name>
    <dbReference type="NCBI Taxonomy" id="697282"/>
    <lineage>
        <taxon>Bacteria</taxon>
        <taxon>Pseudomonadati</taxon>
        <taxon>Pseudomonadota</taxon>
        <taxon>Gammaproteobacteria</taxon>
        <taxon>Methylococcales</taxon>
        <taxon>Methylococcaceae</taxon>
        <taxon>Methylobacter</taxon>
    </lineage>
</organism>
<keyword evidence="2" id="KW-1185">Reference proteome</keyword>
<dbReference type="RefSeq" id="WP_006893033.1">
    <property type="nucleotide sequence ID" value="NZ_JH109153.1"/>
</dbReference>
<evidence type="ECO:0000313" key="1">
    <source>
        <dbReference type="EMBL" id="EGW20667.1"/>
    </source>
</evidence>
<dbReference type="HOGENOM" id="CLU_2585711_0_0_6"/>
<sequence length="80" mass="8889">MNSIVFIQNKDSKSWAVKDNRTGDLKGLITERLYLGLPGSGNYVAYEFCYFDSDFAISLHSADELSEAQSFFSKQPVGAV</sequence>
<dbReference type="AlphaFoldDB" id="G3J0E5"/>
<accession>G3J0E5</accession>
<dbReference type="Proteomes" id="UP000004664">
    <property type="component" value="Unassembled WGS sequence"/>
</dbReference>
<evidence type="ECO:0000313" key="2">
    <source>
        <dbReference type="Proteomes" id="UP000004664"/>
    </source>
</evidence>